<evidence type="ECO:0000313" key="3">
    <source>
        <dbReference type="EMBL" id="PHH59697.1"/>
    </source>
</evidence>
<evidence type="ECO:0008006" key="5">
    <source>
        <dbReference type="Google" id="ProtNLM"/>
    </source>
</evidence>
<feature type="region of interest" description="Disordered" evidence="1">
    <location>
        <begin position="407"/>
        <end position="433"/>
    </location>
</feature>
<dbReference type="Proteomes" id="UP000226192">
    <property type="component" value="Unassembled WGS sequence"/>
</dbReference>
<feature type="region of interest" description="Disordered" evidence="1">
    <location>
        <begin position="241"/>
        <end position="278"/>
    </location>
</feature>
<reference evidence="3 4" key="1">
    <citation type="submission" date="2017-06" db="EMBL/GenBank/DDBJ databases">
        <title>Ant-infecting Ophiocordyceps genomes reveal a high diversity of potential behavioral manipulation genes and a possible major role for enterotoxins.</title>
        <authorList>
            <person name="De Bekker C."/>
            <person name="Evans H.C."/>
            <person name="Brachmann A."/>
            <person name="Hughes D.P."/>
        </authorList>
    </citation>
    <scope>NUCLEOTIDE SEQUENCE [LARGE SCALE GENOMIC DNA]</scope>
    <source>
        <strain evidence="3 4">Map64</strain>
    </source>
</reference>
<feature type="compositionally biased region" description="Polar residues" evidence="1">
    <location>
        <begin position="504"/>
        <end position="527"/>
    </location>
</feature>
<comment type="caution">
    <text evidence="3">The sequence shown here is derived from an EMBL/GenBank/DDBJ whole genome shotgun (WGS) entry which is preliminary data.</text>
</comment>
<name>A0A2C5XTB1_9HYPO</name>
<feature type="region of interest" description="Disordered" evidence="1">
    <location>
        <begin position="481"/>
        <end position="539"/>
    </location>
</feature>
<feature type="chain" id="PRO_5013401565" description="Enterotoxin" evidence="2">
    <location>
        <begin position="23"/>
        <end position="830"/>
    </location>
</feature>
<dbReference type="AlphaFoldDB" id="A0A2C5XTB1"/>
<protein>
    <recommendedName>
        <fullName evidence="5">Enterotoxin</fullName>
    </recommendedName>
</protein>
<keyword evidence="4" id="KW-1185">Reference proteome</keyword>
<feature type="signal peptide" evidence="2">
    <location>
        <begin position="1"/>
        <end position="22"/>
    </location>
</feature>
<sequence>MTRFRWTDLVLLSFTLQWTSNGLTTPPPQPTPATCSPLQLAGLDQADLDAVLAPMIDFARQVQPVPQPDAQQGQERVSPPNGPGQQHIYIVLWKTLDNTGIGNPPRYIQDSLEQIRNPQNPRARIPVAHRNPANAIRAWARFTSNGIPTESRLLNAPRIWAIDPANNIVPVDPVREPEHAQGGDAVVPARGTWAHEQIRWVATLPPLPLGAPFRRVLLDMTAEQLNTYMNRLWWVQIPSPGGSSGQAGQQASTTSQAEEQASASQAPSASQKSFTQGCNDAVQEAREIVWSRNNDARLTYAQALELVKNLPHSQPQTSSWDPYEQGRAAGIAGFYQFFKTQSERDGTALISNDDSWNNNNICPAPEPMSGGATARGSYQHKLKRLRQEAVEGQRQLTYPELVSEGFQGYCRPGASSTGEPPSKQPRPSEEAEDMQLCDEELLSMIRDYAREFAQQSNHEEAWRAAGIIDQQTQSLFQPVCPETAPVQAGPSRQEEAPLAPSDQVGPSRQGETSQTPPNQAGPSQQGERPQDSDASPEAAWDPNYWYDIVREVKQHFGIPEQELLAGLDSGPEWLQQRQSLRRFLDGEFPGFSEVVQFAHEANIQFSSCVKPEGKPSTRRRLRVRSGNQDVCHRVHKVLSGHGKPSPAPKQASSPSSSSISTAPSKPPTKDDTSKPPRKDDTSKPSPKEDEPPKQVKALVPQASDNDSSGVSTALKVGLGVLFGGTSTIAALGLAAFAATPEGAAALASVATALGLSAEAGIGEAITATASRAASSIEQLIRGPLQRALARAARLSREAEVLITRAGSNAVRAATRDAGEMIPLLDKIKVD</sequence>
<keyword evidence="2" id="KW-0732">Signal</keyword>
<dbReference type="EMBL" id="NJET01000188">
    <property type="protein sequence ID" value="PHH59697.1"/>
    <property type="molecule type" value="Genomic_DNA"/>
</dbReference>
<proteinExistence type="predicted"/>
<organism evidence="3 4">
    <name type="scientific">Ophiocordyceps australis</name>
    <dbReference type="NCBI Taxonomy" id="1399860"/>
    <lineage>
        <taxon>Eukaryota</taxon>
        <taxon>Fungi</taxon>
        <taxon>Dikarya</taxon>
        <taxon>Ascomycota</taxon>
        <taxon>Pezizomycotina</taxon>
        <taxon>Sordariomycetes</taxon>
        <taxon>Hypocreomycetidae</taxon>
        <taxon>Hypocreales</taxon>
        <taxon>Ophiocordycipitaceae</taxon>
        <taxon>Ophiocordyceps</taxon>
    </lineage>
</organism>
<feature type="compositionally biased region" description="Low complexity" evidence="1">
    <location>
        <begin position="246"/>
        <end position="271"/>
    </location>
</feature>
<accession>A0A2C5XTB1</accession>
<evidence type="ECO:0000256" key="1">
    <source>
        <dbReference type="SAM" id="MobiDB-lite"/>
    </source>
</evidence>
<evidence type="ECO:0000256" key="2">
    <source>
        <dbReference type="SAM" id="SignalP"/>
    </source>
</evidence>
<dbReference type="OrthoDB" id="10560933at2759"/>
<evidence type="ECO:0000313" key="4">
    <source>
        <dbReference type="Proteomes" id="UP000226192"/>
    </source>
</evidence>
<gene>
    <name evidence="3" type="ORF">CDD81_2669</name>
</gene>
<feature type="compositionally biased region" description="Low complexity" evidence="1">
    <location>
        <begin position="648"/>
        <end position="663"/>
    </location>
</feature>
<feature type="region of interest" description="Disordered" evidence="1">
    <location>
        <begin position="609"/>
        <end position="709"/>
    </location>
</feature>
<feature type="compositionally biased region" description="Basic and acidic residues" evidence="1">
    <location>
        <begin position="667"/>
        <end position="693"/>
    </location>
</feature>